<proteinExistence type="predicted"/>
<sequence length="29" mass="3641">MFIKLFSQFFYSLLCCYSILRTWKYVKLV</sequence>
<evidence type="ECO:0000313" key="1">
    <source>
        <dbReference type="EMBL" id="MBX48504.1"/>
    </source>
</evidence>
<name>A0A2P2P185_RHIMU</name>
<protein>
    <submittedName>
        <fullName evidence="1">Uncharacterized protein</fullName>
    </submittedName>
</protein>
<organism evidence="1">
    <name type="scientific">Rhizophora mucronata</name>
    <name type="common">Asiatic mangrove</name>
    <dbReference type="NCBI Taxonomy" id="61149"/>
    <lineage>
        <taxon>Eukaryota</taxon>
        <taxon>Viridiplantae</taxon>
        <taxon>Streptophyta</taxon>
        <taxon>Embryophyta</taxon>
        <taxon>Tracheophyta</taxon>
        <taxon>Spermatophyta</taxon>
        <taxon>Magnoliopsida</taxon>
        <taxon>eudicotyledons</taxon>
        <taxon>Gunneridae</taxon>
        <taxon>Pentapetalae</taxon>
        <taxon>rosids</taxon>
        <taxon>fabids</taxon>
        <taxon>Malpighiales</taxon>
        <taxon>Rhizophoraceae</taxon>
        <taxon>Rhizophora</taxon>
    </lineage>
</organism>
<dbReference type="EMBL" id="GGEC01068020">
    <property type="protein sequence ID" value="MBX48504.1"/>
    <property type="molecule type" value="Transcribed_RNA"/>
</dbReference>
<reference evidence="1" key="1">
    <citation type="submission" date="2018-02" db="EMBL/GenBank/DDBJ databases">
        <title>Rhizophora mucronata_Transcriptome.</title>
        <authorList>
            <person name="Meera S.P."/>
            <person name="Sreeshan A."/>
            <person name="Augustine A."/>
        </authorList>
    </citation>
    <scope>NUCLEOTIDE SEQUENCE</scope>
    <source>
        <tissue evidence="1">Leaf</tissue>
    </source>
</reference>
<accession>A0A2P2P185</accession>
<dbReference type="AlphaFoldDB" id="A0A2P2P185"/>